<sequence length="283" mass="32281">MTGSWPTVSVVIPTCDRAEVLPRALDSVLAQTRPPLEIVVVDDGSSDGTPTLLRRAYPGVRLLRQRNRGVSSARNRGIRAARGDWIALLDSDDEWLPHKLERQLALLAQRPGIRLCHGEEIWIRDGRRVNPGRRHAKSGGHIFDRCLELCVISPSAALIHRTLLQEVGTFDESLPACEDYDLWLRICAREPVAFVREPVIRKFGGHPDQLSRRFWGMDRFRVRALEKLLRSGVLSPQQQRQTIRTLQRRAEILARGAARRGRRDQAARWLALRARWNLRQDGV</sequence>
<dbReference type="InterPro" id="IPR001173">
    <property type="entry name" value="Glyco_trans_2-like"/>
</dbReference>
<dbReference type="Pfam" id="PF00535">
    <property type="entry name" value="Glycos_transf_2"/>
    <property type="match status" value="1"/>
</dbReference>
<accession>A0A831W8M0</accession>
<organism evidence="2">
    <name type="scientific">Sedimenticola thiotaurini</name>
    <dbReference type="NCBI Taxonomy" id="1543721"/>
    <lineage>
        <taxon>Bacteria</taxon>
        <taxon>Pseudomonadati</taxon>
        <taxon>Pseudomonadota</taxon>
        <taxon>Gammaproteobacteria</taxon>
        <taxon>Chromatiales</taxon>
        <taxon>Sedimenticolaceae</taxon>
        <taxon>Sedimenticola</taxon>
    </lineage>
</organism>
<protein>
    <submittedName>
        <fullName evidence="2">Glycosyltransferase</fullName>
    </submittedName>
</protein>
<gene>
    <name evidence="2" type="ORF">ENI96_05890</name>
</gene>
<proteinExistence type="predicted"/>
<evidence type="ECO:0000259" key="1">
    <source>
        <dbReference type="Pfam" id="PF00535"/>
    </source>
</evidence>
<dbReference type="SUPFAM" id="SSF53448">
    <property type="entry name" value="Nucleotide-diphospho-sugar transferases"/>
    <property type="match status" value="1"/>
</dbReference>
<feature type="domain" description="Glycosyltransferase 2-like" evidence="1">
    <location>
        <begin position="9"/>
        <end position="167"/>
    </location>
</feature>
<dbReference type="PANTHER" id="PTHR43685:SF2">
    <property type="entry name" value="GLYCOSYLTRANSFERASE 2-LIKE DOMAIN-CONTAINING PROTEIN"/>
    <property type="match status" value="1"/>
</dbReference>
<reference evidence="2" key="1">
    <citation type="journal article" date="2020" name="mSystems">
        <title>Genome- and Community-Level Interaction Insights into Carbon Utilization and Element Cycling Functions of Hydrothermarchaeota in Hydrothermal Sediment.</title>
        <authorList>
            <person name="Zhou Z."/>
            <person name="Liu Y."/>
            <person name="Xu W."/>
            <person name="Pan J."/>
            <person name="Luo Z.H."/>
            <person name="Li M."/>
        </authorList>
    </citation>
    <scope>NUCLEOTIDE SEQUENCE [LARGE SCALE GENOMIC DNA]</scope>
    <source>
        <strain evidence="2">HyVt-443</strain>
    </source>
</reference>
<evidence type="ECO:0000313" key="2">
    <source>
        <dbReference type="EMBL" id="HEB95945.1"/>
    </source>
</evidence>
<dbReference type="Gene3D" id="3.90.550.10">
    <property type="entry name" value="Spore Coat Polysaccharide Biosynthesis Protein SpsA, Chain A"/>
    <property type="match status" value="1"/>
</dbReference>
<comment type="caution">
    <text evidence="2">The sequence shown here is derived from an EMBL/GenBank/DDBJ whole genome shotgun (WGS) entry which is preliminary data.</text>
</comment>
<dbReference type="InterPro" id="IPR050834">
    <property type="entry name" value="Glycosyltransf_2"/>
</dbReference>
<dbReference type="InterPro" id="IPR029044">
    <property type="entry name" value="Nucleotide-diphossugar_trans"/>
</dbReference>
<name>A0A831W8M0_9GAMM</name>
<dbReference type="PANTHER" id="PTHR43685">
    <property type="entry name" value="GLYCOSYLTRANSFERASE"/>
    <property type="match status" value="1"/>
</dbReference>
<dbReference type="AlphaFoldDB" id="A0A831W8M0"/>
<dbReference type="Proteomes" id="UP000886251">
    <property type="component" value="Unassembled WGS sequence"/>
</dbReference>
<dbReference type="EMBL" id="DRKP01000063">
    <property type="protein sequence ID" value="HEB95945.1"/>
    <property type="molecule type" value="Genomic_DNA"/>
</dbReference>